<comment type="subcellular location">
    <subcellularLocation>
        <location evidence="1">Cell membrane</location>
        <topology evidence="1">Multi-pass membrane protein</topology>
    </subcellularLocation>
</comment>
<dbReference type="InterPro" id="IPR004299">
    <property type="entry name" value="MBOAT_fam"/>
</dbReference>
<keyword evidence="9 14" id="KW-1133">Transmembrane helix</keyword>
<keyword evidence="16" id="KW-1185">Reference proteome</keyword>
<evidence type="ECO:0000313" key="16">
    <source>
        <dbReference type="Proteomes" id="UP000831327"/>
    </source>
</evidence>
<dbReference type="EMBL" id="AP025637">
    <property type="protein sequence ID" value="BDG70830.1"/>
    <property type="molecule type" value="Genomic_DNA"/>
</dbReference>
<accession>A0ABM7XZ98</accession>
<evidence type="ECO:0000256" key="2">
    <source>
        <dbReference type="ARBA" id="ARBA00005182"/>
    </source>
</evidence>
<evidence type="ECO:0000256" key="6">
    <source>
        <dbReference type="ARBA" id="ARBA00022679"/>
    </source>
</evidence>
<dbReference type="InterPro" id="IPR028362">
    <property type="entry name" value="AlgI"/>
</dbReference>
<dbReference type="InterPro" id="IPR051085">
    <property type="entry name" value="MB_O-acyltransferase"/>
</dbReference>
<dbReference type="RefSeq" id="WP_244458142.1">
    <property type="nucleotide sequence ID" value="NZ_AP025637.1"/>
</dbReference>
<evidence type="ECO:0000256" key="7">
    <source>
        <dbReference type="ARBA" id="ARBA00022692"/>
    </source>
</evidence>
<dbReference type="InterPro" id="IPR024194">
    <property type="entry name" value="Ac/AlaTfrase_AlgI/DltB"/>
</dbReference>
<gene>
    <name evidence="15" type="ORF">Rmf_07590</name>
</gene>
<evidence type="ECO:0000256" key="5">
    <source>
        <dbReference type="ARBA" id="ARBA00022475"/>
    </source>
</evidence>
<dbReference type="PANTHER" id="PTHR13285:SF23">
    <property type="entry name" value="TEICHOIC ACID D-ALANYLTRANSFERASE"/>
    <property type="match status" value="1"/>
</dbReference>
<feature type="transmembrane region" description="Helical" evidence="14">
    <location>
        <begin position="350"/>
        <end position="370"/>
    </location>
</feature>
<feature type="transmembrane region" description="Helical" evidence="14">
    <location>
        <begin position="38"/>
        <end position="61"/>
    </location>
</feature>
<evidence type="ECO:0000256" key="11">
    <source>
        <dbReference type="ARBA" id="ARBA00023315"/>
    </source>
</evidence>
<evidence type="ECO:0000256" key="10">
    <source>
        <dbReference type="ARBA" id="ARBA00023136"/>
    </source>
</evidence>
<evidence type="ECO:0000256" key="12">
    <source>
        <dbReference type="ARBA" id="ARBA00031030"/>
    </source>
</evidence>
<dbReference type="PIRSF" id="PIRSF016636">
    <property type="entry name" value="AlgI_DltB"/>
    <property type="match status" value="1"/>
</dbReference>
<evidence type="ECO:0000256" key="9">
    <source>
        <dbReference type="ARBA" id="ARBA00022989"/>
    </source>
</evidence>
<evidence type="ECO:0000256" key="13">
    <source>
        <dbReference type="PIRNR" id="PIRNR016636"/>
    </source>
</evidence>
<keyword evidence="10 13" id="KW-0472">Membrane</keyword>
<name>A0ABM7XZ98_9PROT</name>
<evidence type="ECO:0000256" key="8">
    <source>
        <dbReference type="ARBA" id="ARBA00022841"/>
    </source>
</evidence>
<keyword evidence="6 13" id="KW-0808">Transferase</keyword>
<proteinExistence type="inferred from homology"/>
<organism evidence="15 16">
    <name type="scientific">Roseomonas fluvialis</name>
    <dbReference type="NCBI Taxonomy" id="1750527"/>
    <lineage>
        <taxon>Bacteria</taxon>
        <taxon>Pseudomonadati</taxon>
        <taxon>Pseudomonadota</taxon>
        <taxon>Alphaproteobacteria</taxon>
        <taxon>Acetobacterales</taxon>
        <taxon>Roseomonadaceae</taxon>
        <taxon>Roseomonas</taxon>
    </lineage>
</organism>
<evidence type="ECO:0000256" key="4">
    <source>
        <dbReference type="ARBA" id="ARBA00016084"/>
    </source>
</evidence>
<sequence length="460" mass="50623">MLFNSQALILGLLPVALLGWYLAPTRLARQVWVILASLVFYAFWDLRFVPVLVGLTLINWLLARAHAGNPRGWWADAGIVLNLGVLAWVKYANFIADNVAWILGGRHDAWSIILPLGVSFYVFQKVSYLVDLKRGQAKTYNLSDFFLFVCFFPQLVAGPLVRHNEVIWQFALDPRRPEMAENLARGFVLFTIGVVKKVAIADTLAPVADAAFGRAAAGQALAASDAWLGTLAYTLQIYFDFSGYSDMALGLALMFGLRLPVNFDAPYRAASIREFWRRWHMTLSRFLRDYLYIPLGGNRAGAAHQAVNVVVTMLLAGLWHGAAWTFVVWGGLHGAALAINSAWNRAGLRLPWVAGWLLTLLFVMAGWVLFRAPDFPSAARMFEALAGLPLVRGAVVMDTTQTVAMVAGCIAAVLGPTSQVAALERLRPVPVVGAAVGVVLFLMLLLIGGRIPNEFIYFQF</sequence>
<evidence type="ECO:0000256" key="3">
    <source>
        <dbReference type="ARBA" id="ARBA00010323"/>
    </source>
</evidence>
<comment type="pathway">
    <text evidence="2">Glycan biosynthesis; alginate biosynthesis.</text>
</comment>
<dbReference type="PANTHER" id="PTHR13285">
    <property type="entry name" value="ACYLTRANSFERASE"/>
    <property type="match status" value="1"/>
</dbReference>
<keyword evidence="11 13" id="KW-0012">Acyltransferase</keyword>
<keyword evidence="5 13" id="KW-1003">Cell membrane</keyword>
<feature type="transmembrane region" description="Helical" evidence="14">
    <location>
        <begin position="109"/>
        <end position="130"/>
    </location>
</feature>
<feature type="transmembrane region" description="Helical" evidence="14">
    <location>
        <begin position="426"/>
        <end position="447"/>
    </location>
</feature>
<evidence type="ECO:0000256" key="14">
    <source>
        <dbReference type="SAM" id="Phobius"/>
    </source>
</evidence>
<protein>
    <recommendedName>
        <fullName evidence="4">Probable alginate O-acetylase AlgI</fullName>
    </recommendedName>
    <alternativeName>
        <fullName evidence="12">Alginate biosynthesis protein AlgI</fullName>
    </alternativeName>
</protein>
<keyword evidence="8" id="KW-0016">Alginate biosynthesis</keyword>
<evidence type="ECO:0000313" key="15">
    <source>
        <dbReference type="EMBL" id="BDG70830.1"/>
    </source>
</evidence>
<reference evidence="15 16" key="1">
    <citation type="journal article" date="2016" name="Microbes Environ.">
        <title>Phylogenetically diverse aerobic anoxygenic phototrophic bacteria isolated from epilithic biofilms in Tama river, Japan.</title>
        <authorList>
            <person name="Hirose S."/>
            <person name="Matsuura K."/>
            <person name="Haruta S."/>
        </authorList>
    </citation>
    <scope>NUCLEOTIDE SEQUENCE [LARGE SCALE GENOMIC DNA]</scope>
    <source>
        <strain evidence="15 16">S08</strain>
    </source>
</reference>
<dbReference type="PIRSF" id="PIRSF500217">
    <property type="entry name" value="AlgI"/>
    <property type="match status" value="1"/>
</dbReference>
<evidence type="ECO:0000256" key="1">
    <source>
        <dbReference type="ARBA" id="ARBA00004651"/>
    </source>
</evidence>
<dbReference type="Pfam" id="PF03062">
    <property type="entry name" value="MBOAT"/>
    <property type="match status" value="1"/>
</dbReference>
<dbReference type="Proteomes" id="UP000831327">
    <property type="component" value="Chromosome"/>
</dbReference>
<feature type="transmembrane region" description="Helical" evidence="14">
    <location>
        <begin position="73"/>
        <end position="89"/>
    </location>
</feature>
<comment type="similarity">
    <text evidence="3 13">Belongs to the membrane-bound acyltransferase family.</text>
</comment>
<keyword evidence="7 14" id="KW-0812">Transmembrane</keyword>